<reference evidence="1" key="1">
    <citation type="journal article" date="2022" name="Cell">
        <title>Repeat-based holocentromeres influence genome architecture and karyotype evolution.</title>
        <authorList>
            <person name="Hofstatter P.G."/>
            <person name="Thangavel G."/>
            <person name="Lux T."/>
            <person name="Neumann P."/>
            <person name="Vondrak T."/>
            <person name="Novak P."/>
            <person name="Zhang M."/>
            <person name="Costa L."/>
            <person name="Castellani M."/>
            <person name="Scott A."/>
            <person name="Toegelov H."/>
            <person name="Fuchs J."/>
            <person name="Mata-Sucre Y."/>
            <person name="Dias Y."/>
            <person name="Vanzela A.L.L."/>
            <person name="Huettel B."/>
            <person name="Almeida C.C.S."/>
            <person name="Simkova H."/>
            <person name="Souza G."/>
            <person name="Pedrosa-Harand A."/>
            <person name="Macas J."/>
            <person name="Mayer K.F.X."/>
            <person name="Houben A."/>
            <person name="Marques A."/>
        </authorList>
    </citation>
    <scope>NUCLEOTIDE SEQUENCE</scope>
    <source>
        <strain evidence="1">RhyBre1mFocal</strain>
    </source>
</reference>
<dbReference type="OrthoDB" id="583864at2759"/>
<evidence type="ECO:0000313" key="2">
    <source>
        <dbReference type="Proteomes" id="UP001151287"/>
    </source>
</evidence>
<organism evidence="1 2">
    <name type="scientific">Rhynchospora breviuscula</name>
    <dbReference type="NCBI Taxonomy" id="2022672"/>
    <lineage>
        <taxon>Eukaryota</taxon>
        <taxon>Viridiplantae</taxon>
        <taxon>Streptophyta</taxon>
        <taxon>Embryophyta</taxon>
        <taxon>Tracheophyta</taxon>
        <taxon>Spermatophyta</taxon>
        <taxon>Magnoliopsida</taxon>
        <taxon>Liliopsida</taxon>
        <taxon>Poales</taxon>
        <taxon>Cyperaceae</taxon>
        <taxon>Cyperoideae</taxon>
        <taxon>Rhynchosporeae</taxon>
        <taxon>Rhynchospora</taxon>
    </lineage>
</organism>
<dbReference type="Proteomes" id="UP001151287">
    <property type="component" value="Unassembled WGS sequence"/>
</dbReference>
<dbReference type="PANTHER" id="PTHR31300:SF30">
    <property type="entry name" value="EMB|CAB81597.1"/>
    <property type="match status" value="1"/>
</dbReference>
<dbReference type="Pfam" id="PF04788">
    <property type="entry name" value="DUF620"/>
    <property type="match status" value="1"/>
</dbReference>
<gene>
    <name evidence="1" type="ORF">LUZ63_018384</name>
</gene>
<dbReference type="EMBL" id="JAMQYH010000005">
    <property type="protein sequence ID" value="KAJ1686994.1"/>
    <property type="molecule type" value="Genomic_DNA"/>
</dbReference>
<comment type="caution">
    <text evidence="1">The sequence shown here is derived from an EMBL/GenBank/DDBJ whole genome shotgun (WGS) entry which is preliminary data.</text>
</comment>
<dbReference type="PANTHER" id="PTHR31300">
    <property type="entry name" value="LIPASE"/>
    <property type="match status" value="1"/>
</dbReference>
<name>A0A9Q0C499_9POAL</name>
<sequence length="438" mass="48507">MERRYNNTFSSLNSKSPSRGLALVGEALTPLMECPNDDATCFGSNIPESRTERWSHWMRSRLPWSHPSASPSCSDLRLLLSVMGAPLAPFHVSTADPFPQFSLKNNPIQVSSAKYIIQQYIAAVGGLKHLNSINNTYVLGKVRMIASEFEAPTKAKKNRGGGSLLSVPETGGFVLWQMKPNMWCIELALGGSKICAGSNGGIVWRQNPWLGAHAAKGPVRPLRRVIQGLDPLTTATMFTKARCIAERNINGEDCFILKLCASDESLKSRSEGPAELIRHNLLGYFSQRTGLLIQIEDSQLTRIQANCHDESIYWETNIISMLEDYRSVEGVMIAHSGRSVVTLYRFGETAMSHTRTRMEESWTIDEVAFNVHGLSLDCFIPPADMKTDSFPQECLLQASERGKSTNSLIGGCAKVAALESSCDHHHAVDRIYNWQVES</sequence>
<keyword evidence="2" id="KW-1185">Reference proteome</keyword>
<protein>
    <submittedName>
        <fullName evidence="1">Uncharacterized protein</fullName>
    </submittedName>
</protein>
<dbReference type="InterPro" id="IPR006873">
    <property type="entry name" value="DUF620"/>
</dbReference>
<proteinExistence type="predicted"/>
<accession>A0A9Q0C499</accession>
<dbReference type="AlphaFoldDB" id="A0A9Q0C499"/>
<evidence type="ECO:0000313" key="1">
    <source>
        <dbReference type="EMBL" id="KAJ1686994.1"/>
    </source>
</evidence>